<organism evidence="2">
    <name type="scientific">Arundo donax</name>
    <name type="common">Giant reed</name>
    <name type="synonym">Donax arundinaceus</name>
    <dbReference type="NCBI Taxonomy" id="35708"/>
    <lineage>
        <taxon>Eukaryota</taxon>
        <taxon>Viridiplantae</taxon>
        <taxon>Streptophyta</taxon>
        <taxon>Embryophyta</taxon>
        <taxon>Tracheophyta</taxon>
        <taxon>Spermatophyta</taxon>
        <taxon>Magnoliopsida</taxon>
        <taxon>Liliopsida</taxon>
        <taxon>Poales</taxon>
        <taxon>Poaceae</taxon>
        <taxon>PACMAD clade</taxon>
        <taxon>Arundinoideae</taxon>
        <taxon>Arundineae</taxon>
        <taxon>Arundo</taxon>
    </lineage>
</organism>
<name>A0A0A8Z994_ARUDO</name>
<reference evidence="2" key="1">
    <citation type="submission" date="2014-09" db="EMBL/GenBank/DDBJ databases">
        <authorList>
            <person name="Magalhaes I.L.F."/>
            <person name="Oliveira U."/>
            <person name="Santos F.R."/>
            <person name="Vidigal T.H.D.A."/>
            <person name="Brescovit A.D."/>
            <person name="Santos A.J."/>
        </authorList>
    </citation>
    <scope>NUCLEOTIDE SEQUENCE</scope>
    <source>
        <tissue evidence="2">Shoot tissue taken approximately 20 cm above the soil surface</tissue>
    </source>
</reference>
<dbReference type="AlphaFoldDB" id="A0A0A8Z994"/>
<sequence length="42" mass="4754">MPLLVVQWPGRWPRPTQSRPAGCVTTSRRRVTTPPLAKHQSC</sequence>
<proteinExistence type="predicted"/>
<dbReference type="EMBL" id="GBRH01264600">
    <property type="protein sequence ID" value="JAD33295.1"/>
    <property type="molecule type" value="Transcribed_RNA"/>
</dbReference>
<reference evidence="2" key="2">
    <citation type="journal article" date="2015" name="Data Brief">
        <title>Shoot transcriptome of the giant reed, Arundo donax.</title>
        <authorList>
            <person name="Barrero R.A."/>
            <person name="Guerrero F.D."/>
            <person name="Moolhuijzen P."/>
            <person name="Goolsby J.A."/>
            <person name="Tidwell J."/>
            <person name="Bellgard S.E."/>
            <person name="Bellgard M.I."/>
        </authorList>
    </citation>
    <scope>NUCLEOTIDE SEQUENCE</scope>
    <source>
        <tissue evidence="2">Shoot tissue taken approximately 20 cm above the soil surface</tissue>
    </source>
</reference>
<evidence type="ECO:0000313" key="2">
    <source>
        <dbReference type="EMBL" id="JAD33295.1"/>
    </source>
</evidence>
<evidence type="ECO:0000256" key="1">
    <source>
        <dbReference type="SAM" id="MobiDB-lite"/>
    </source>
</evidence>
<feature type="region of interest" description="Disordered" evidence="1">
    <location>
        <begin position="8"/>
        <end position="42"/>
    </location>
</feature>
<protein>
    <submittedName>
        <fullName evidence="2">Uncharacterized protein</fullName>
    </submittedName>
</protein>
<accession>A0A0A8Z994</accession>